<reference evidence="1 2" key="1">
    <citation type="submission" date="2018-01" db="EMBL/GenBank/DDBJ databases">
        <title>Whole genome sequencing of Histamine producing bacteria.</title>
        <authorList>
            <person name="Butler K."/>
        </authorList>
    </citation>
    <scope>NUCLEOTIDE SEQUENCE [LARGE SCALE GENOMIC DNA]</scope>
    <source>
        <strain evidence="1 2">JCM 12947</strain>
    </source>
</reference>
<dbReference type="Proteomes" id="UP000240987">
    <property type="component" value="Unassembled WGS sequence"/>
</dbReference>
<gene>
    <name evidence="1" type="ORF">C9J12_26625</name>
</gene>
<dbReference type="RefSeq" id="WP_107245747.1">
    <property type="nucleotide sequence ID" value="NZ_PYMJ01000047.1"/>
</dbReference>
<dbReference type="EMBL" id="PYMJ01000047">
    <property type="protein sequence ID" value="PSU44591.1"/>
    <property type="molecule type" value="Genomic_DNA"/>
</dbReference>
<protein>
    <submittedName>
        <fullName evidence="1">Uncharacterized protein</fullName>
    </submittedName>
</protein>
<evidence type="ECO:0000313" key="2">
    <source>
        <dbReference type="Proteomes" id="UP000240987"/>
    </source>
</evidence>
<dbReference type="OrthoDB" id="5824383at2"/>
<organism evidence="1 2">
    <name type="scientific">Photobacterium frigidiphilum</name>
    <dbReference type="NCBI Taxonomy" id="264736"/>
    <lineage>
        <taxon>Bacteria</taxon>
        <taxon>Pseudomonadati</taxon>
        <taxon>Pseudomonadota</taxon>
        <taxon>Gammaproteobacteria</taxon>
        <taxon>Vibrionales</taxon>
        <taxon>Vibrionaceae</taxon>
        <taxon>Photobacterium</taxon>
    </lineage>
</organism>
<keyword evidence="2" id="KW-1185">Reference proteome</keyword>
<name>A0A2T3J778_9GAMM</name>
<evidence type="ECO:0000313" key="1">
    <source>
        <dbReference type="EMBL" id="PSU44591.1"/>
    </source>
</evidence>
<accession>A0A2T3J778</accession>
<sequence length="186" mass="21372">MTDLLTELKAIGLEQLTFDDQQRIELDQFITVCSPFFNSICQQKPDSPRHDLLLGVMTKAQNEAQLDFEQKRQSLHNMQQVFKKTVGKEHADKLVPTDSNQLIVITTLWLLVQGYQDIDFSYANDHATEVANLLSDDKESDSSTHTDTLRSGFMQAYYISVDNAQANKPATSMMDRMKQWLQRSFF</sequence>
<proteinExistence type="predicted"/>
<comment type="caution">
    <text evidence="1">The sequence shown here is derived from an EMBL/GenBank/DDBJ whole genome shotgun (WGS) entry which is preliminary data.</text>
</comment>
<dbReference type="AlphaFoldDB" id="A0A2T3J778"/>